<keyword evidence="8" id="KW-1185">Reference proteome</keyword>
<dbReference type="PANTHER" id="PTHR30368:SF2">
    <property type="entry name" value="SULFATE-BINDING PROTEIN"/>
    <property type="match status" value="1"/>
</dbReference>
<dbReference type="RefSeq" id="WP_183592756.1">
    <property type="nucleotide sequence ID" value="NZ_JACHWR010000002.1"/>
</dbReference>
<dbReference type="AlphaFoldDB" id="A0A7W4VWY9"/>
<keyword evidence="4 6" id="KW-0732">Signal</keyword>
<dbReference type="GO" id="GO:1902358">
    <property type="term" value="P:sulfate transmembrane transport"/>
    <property type="evidence" value="ECO:0007669"/>
    <property type="project" value="InterPro"/>
</dbReference>
<evidence type="ECO:0000256" key="2">
    <source>
        <dbReference type="ARBA" id="ARBA00006099"/>
    </source>
</evidence>
<dbReference type="SUPFAM" id="SSF53850">
    <property type="entry name" value="Periplasmic binding protein-like II"/>
    <property type="match status" value="1"/>
</dbReference>
<accession>A0A7W4VWY9</accession>
<organism evidence="7 8">
    <name type="scientific">Nocardioides soli</name>
    <dbReference type="NCBI Taxonomy" id="1036020"/>
    <lineage>
        <taxon>Bacteria</taxon>
        <taxon>Bacillati</taxon>
        <taxon>Actinomycetota</taxon>
        <taxon>Actinomycetes</taxon>
        <taxon>Propionibacteriales</taxon>
        <taxon>Nocardioidaceae</taxon>
        <taxon>Nocardioides</taxon>
    </lineage>
</organism>
<dbReference type="Gene3D" id="3.40.190.10">
    <property type="entry name" value="Periplasmic binding protein-like II"/>
    <property type="match status" value="2"/>
</dbReference>
<sequence>MKTSIKVAAVAVAGVLALTGCSTADGSDSGETLDINAFSVMEAANEPVFADFQKTDAGDGVEFQTSYGASGDQSRAVVAGADADVVHYSLETDVTRLVDEGLVAKDWKDNATDGIATSSVVVFVVRKGNPDDIQTWDDLVKPGVEIITPNPGSSGSARWNILAAWAHITGNGGSEADAKAFMTKLLGNTIALPSSGRDATTAFTQGNGDVLLSYENEAILAKQNGQDVDYVVPPDTLLIQNPAAVTTDADDTAQAFLDFMTSPEAQADYATSGFRPVVDGVDIPEVEGANDPSDPFPAPDELFTIDDDFGGWSEAADKFFGDGEDGNPLGIITELQQQTGKVGEE</sequence>
<evidence type="ECO:0000313" key="7">
    <source>
        <dbReference type="EMBL" id="MBB3042837.1"/>
    </source>
</evidence>
<evidence type="ECO:0000256" key="6">
    <source>
        <dbReference type="SAM" id="SignalP"/>
    </source>
</evidence>
<feature type="signal peptide" evidence="6">
    <location>
        <begin position="1"/>
        <end position="24"/>
    </location>
</feature>
<keyword evidence="5" id="KW-0574">Periplasm</keyword>
<protein>
    <submittedName>
        <fullName evidence="7">Sulfate transport system substrate-binding protein</fullName>
    </submittedName>
</protein>
<evidence type="ECO:0000313" key="8">
    <source>
        <dbReference type="Proteomes" id="UP000589626"/>
    </source>
</evidence>
<comment type="caution">
    <text evidence="7">The sequence shown here is derived from an EMBL/GenBank/DDBJ whole genome shotgun (WGS) entry which is preliminary data.</text>
</comment>
<dbReference type="CDD" id="cd01005">
    <property type="entry name" value="PBP2_CysP"/>
    <property type="match status" value="1"/>
</dbReference>
<evidence type="ECO:0000256" key="1">
    <source>
        <dbReference type="ARBA" id="ARBA00004418"/>
    </source>
</evidence>
<evidence type="ECO:0000256" key="5">
    <source>
        <dbReference type="ARBA" id="ARBA00022764"/>
    </source>
</evidence>
<dbReference type="GO" id="GO:0042597">
    <property type="term" value="C:periplasmic space"/>
    <property type="evidence" value="ECO:0007669"/>
    <property type="project" value="UniProtKB-SubCell"/>
</dbReference>
<proteinExistence type="inferred from homology"/>
<dbReference type="Proteomes" id="UP000589626">
    <property type="component" value="Unassembled WGS sequence"/>
</dbReference>
<dbReference type="InterPro" id="IPR005669">
    <property type="entry name" value="Thiosulph/SO4-bd"/>
</dbReference>
<evidence type="ECO:0000256" key="3">
    <source>
        <dbReference type="ARBA" id="ARBA00022448"/>
    </source>
</evidence>
<comment type="similarity">
    <text evidence="2">Belongs to the prokaryotic sulfate-binding protein family.</text>
</comment>
<reference evidence="7 8" key="1">
    <citation type="submission" date="2020-08" db="EMBL/GenBank/DDBJ databases">
        <title>Sequencing the genomes of 1000 actinobacteria strains.</title>
        <authorList>
            <person name="Klenk H.-P."/>
        </authorList>
    </citation>
    <scope>NUCLEOTIDE SEQUENCE [LARGE SCALE GENOMIC DNA]</scope>
    <source>
        <strain evidence="7 8">DSM 105498</strain>
    </source>
</reference>
<dbReference type="PANTHER" id="PTHR30368">
    <property type="entry name" value="SULFATE-BINDING PROTEIN"/>
    <property type="match status" value="1"/>
</dbReference>
<name>A0A7W4VWY9_9ACTN</name>
<dbReference type="GO" id="GO:0140104">
    <property type="term" value="F:molecular carrier activity"/>
    <property type="evidence" value="ECO:0007669"/>
    <property type="project" value="InterPro"/>
</dbReference>
<dbReference type="NCBIfam" id="TIGR00971">
    <property type="entry name" value="3a0106s03"/>
    <property type="match status" value="1"/>
</dbReference>
<evidence type="ECO:0000256" key="4">
    <source>
        <dbReference type="ARBA" id="ARBA00022729"/>
    </source>
</evidence>
<gene>
    <name evidence="7" type="ORF">FHU40_002655</name>
</gene>
<feature type="chain" id="PRO_5039144863" evidence="6">
    <location>
        <begin position="25"/>
        <end position="345"/>
    </location>
</feature>
<comment type="subcellular location">
    <subcellularLocation>
        <location evidence="1">Periplasm</location>
    </subcellularLocation>
</comment>
<keyword evidence="3" id="KW-0813">Transport</keyword>
<dbReference type="EMBL" id="JACHWR010000002">
    <property type="protein sequence ID" value="MBB3042837.1"/>
    <property type="molecule type" value="Genomic_DNA"/>
</dbReference>
<dbReference type="Pfam" id="PF13531">
    <property type="entry name" value="SBP_bac_11"/>
    <property type="match status" value="1"/>
</dbReference>
<dbReference type="PROSITE" id="PS51257">
    <property type="entry name" value="PROKAR_LIPOPROTEIN"/>
    <property type="match status" value="1"/>
</dbReference>